<dbReference type="RefSeq" id="WP_014974409.1">
    <property type="nucleotide sequence ID" value="NZ_CP042374.1"/>
</dbReference>
<evidence type="ECO:0000259" key="8">
    <source>
        <dbReference type="Pfam" id="PF10502"/>
    </source>
</evidence>
<dbReference type="InterPro" id="IPR019533">
    <property type="entry name" value="Peptidase_S26"/>
</dbReference>
<dbReference type="EMBL" id="CP042374">
    <property type="protein sequence ID" value="QEA32721.1"/>
    <property type="molecule type" value="Genomic_DNA"/>
</dbReference>
<dbReference type="OMA" id="DNRANSW"/>
<dbReference type="GO" id="GO:0004252">
    <property type="term" value="F:serine-type endopeptidase activity"/>
    <property type="evidence" value="ECO:0007669"/>
    <property type="project" value="InterPro"/>
</dbReference>
<dbReference type="AlphaFoldDB" id="A0AAE6M402"/>
<reference evidence="9 10" key="1">
    <citation type="submission" date="2019-06" db="EMBL/GenBank/DDBJ databases">
        <title>Genome analyses of bacteria isolated from kimchi.</title>
        <authorList>
            <person name="Lee S."/>
            <person name="Ahn S."/>
            <person name="Roh S."/>
        </authorList>
    </citation>
    <scope>NUCLEOTIDE SEQUENCE [LARGE SCALE GENOMIC DNA]</scope>
    <source>
        <strain evidence="9 10">CBA3620</strain>
    </source>
</reference>
<keyword evidence="5 7" id="KW-0378">Hydrolase</keyword>
<keyword evidence="7" id="KW-0812">Transmembrane</keyword>
<dbReference type="PROSITE" id="PS00761">
    <property type="entry name" value="SPASE_I_3"/>
    <property type="match status" value="1"/>
</dbReference>
<comment type="similarity">
    <text evidence="3 7">Belongs to the peptidase S26 family.</text>
</comment>
<evidence type="ECO:0000313" key="10">
    <source>
        <dbReference type="Proteomes" id="UP000321332"/>
    </source>
</evidence>
<dbReference type="GO" id="GO:0009003">
    <property type="term" value="F:signal peptidase activity"/>
    <property type="evidence" value="ECO:0007669"/>
    <property type="project" value="UniProtKB-EC"/>
</dbReference>
<evidence type="ECO:0000256" key="2">
    <source>
        <dbReference type="ARBA" id="ARBA00004401"/>
    </source>
</evidence>
<evidence type="ECO:0000256" key="6">
    <source>
        <dbReference type="PIRSR" id="PIRSR600223-1"/>
    </source>
</evidence>
<gene>
    <name evidence="9" type="primary">lepB</name>
    <name evidence="9" type="ORF">FGL89_00490</name>
</gene>
<dbReference type="InterPro" id="IPR036286">
    <property type="entry name" value="LexA/Signal_pep-like_sf"/>
</dbReference>
<organism evidence="9 10">
    <name type="scientific">Leuconostoc carnosum</name>
    <dbReference type="NCBI Taxonomy" id="1252"/>
    <lineage>
        <taxon>Bacteria</taxon>
        <taxon>Bacillati</taxon>
        <taxon>Bacillota</taxon>
        <taxon>Bacilli</taxon>
        <taxon>Lactobacillales</taxon>
        <taxon>Lactobacillaceae</taxon>
        <taxon>Leuconostoc</taxon>
    </lineage>
</organism>
<dbReference type="NCBIfam" id="TIGR02227">
    <property type="entry name" value="sigpep_I_bact"/>
    <property type="match status" value="1"/>
</dbReference>
<comment type="subcellular location">
    <subcellularLocation>
        <location evidence="2">Cell membrane</location>
        <topology evidence="2">Single-pass type II membrane protein</topology>
    </subcellularLocation>
    <subcellularLocation>
        <location evidence="7">Membrane</location>
        <topology evidence="7">Single-pass type II membrane protein</topology>
    </subcellularLocation>
</comment>
<evidence type="ECO:0000256" key="7">
    <source>
        <dbReference type="RuleBase" id="RU362042"/>
    </source>
</evidence>
<feature type="active site" evidence="6">
    <location>
        <position position="39"/>
    </location>
</feature>
<comment type="catalytic activity">
    <reaction evidence="1 7">
        <text>Cleavage of hydrophobic, N-terminal signal or leader sequences from secreted and periplasmic proteins.</text>
        <dbReference type="EC" id="3.4.21.89"/>
    </reaction>
</comment>
<feature type="transmembrane region" description="Helical" evidence="7">
    <location>
        <begin position="12"/>
        <end position="35"/>
    </location>
</feature>
<feature type="active site" evidence="6">
    <location>
        <position position="84"/>
    </location>
</feature>
<feature type="domain" description="Peptidase S26" evidence="8">
    <location>
        <begin position="9"/>
        <end position="185"/>
    </location>
</feature>
<accession>A0AAE6M402</accession>
<evidence type="ECO:0000256" key="1">
    <source>
        <dbReference type="ARBA" id="ARBA00000677"/>
    </source>
</evidence>
<evidence type="ECO:0000256" key="3">
    <source>
        <dbReference type="ARBA" id="ARBA00009370"/>
    </source>
</evidence>
<dbReference type="PANTHER" id="PTHR43390">
    <property type="entry name" value="SIGNAL PEPTIDASE I"/>
    <property type="match status" value="1"/>
</dbReference>
<dbReference type="EC" id="3.4.21.89" evidence="4 7"/>
<dbReference type="GO" id="GO:0006465">
    <property type="term" value="P:signal peptide processing"/>
    <property type="evidence" value="ECO:0007669"/>
    <property type="project" value="InterPro"/>
</dbReference>
<sequence length="205" mass="23322">MKFLKLCFKNWIMPIAIGITIAVLIQKFIVIGATVDGLSMMPNLSNNEKVIESKLSTIKRGDVVVFDARDEDPAISAGKKYYVKRVIGIGGDTVEQRNSKLFVNGKEVNQSYIDFYQQSEGTGLNWQLSNLSKRHAWQEKDQNQTRVPKGTYFVLGDNRMLSNDSRSYGFIDKSHILGKAIVPFWRQNKQAKKNINHQAKSFFVN</sequence>
<dbReference type="GO" id="GO:0005886">
    <property type="term" value="C:plasma membrane"/>
    <property type="evidence" value="ECO:0007669"/>
    <property type="project" value="UniProtKB-SubCell"/>
</dbReference>
<dbReference type="InterPro" id="IPR000223">
    <property type="entry name" value="Pept_S26A_signal_pept_1"/>
</dbReference>
<evidence type="ECO:0000256" key="4">
    <source>
        <dbReference type="ARBA" id="ARBA00013208"/>
    </source>
</evidence>
<evidence type="ECO:0000313" key="9">
    <source>
        <dbReference type="EMBL" id="QEA32721.1"/>
    </source>
</evidence>
<dbReference type="PANTHER" id="PTHR43390:SF1">
    <property type="entry name" value="CHLOROPLAST PROCESSING PEPTIDASE"/>
    <property type="match status" value="1"/>
</dbReference>
<dbReference type="CDD" id="cd06530">
    <property type="entry name" value="S26_SPase_I"/>
    <property type="match status" value="1"/>
</dbReference>
<keyword evidence="7" id="KW-0645">Protease</keyword>
<keyword evidence="7" id="KW-0472">Membrane</keyword>
<dbReference type="PRINTS" id="PR00727">
    <property type="entry name" value="LEADERPTASE"/>
</dbReference>
<evidence type="ECO:0000256" key="5">
    <source>
        <dbReference type="ARBA" id="ARBA00022801"/>
    </source>
</evidence>
<dbReference type="GeneID" id="61186197"/>
<dbReference type="Pfam" id="PF10502">
    <property type="entry name" value="Peptidase_S26"/>
    <property type="match status" value="1"/>
</dbReference>
<dbReference type="Gene3D" id="2.10.109.10">
    <property type="entry name" value="Umud Fragment, subunit A"/>
    <property type="match status" value="1"/>
</dbReference>
<dbReference type="SUPFAM" id="SSF51306">
    <property type="entry name" value="LexA/Signal peptidase"/>
    <property type="match status" value="1"/>
</dbReference>
<keyword evidence="7" id="KW-1133">Transmembrane helix</keyword>
<protein>
    <recommendedName>
        <fullName evidence="4 7">Signal peptidase I</fullName>
        <ecNumber evidence="4 7">3.4.21.89</ecNumber>
    </recommendedName>
</protein>
<dbReference type="Proteomes" id="UP000321332">
    <property type="component" value="Chromosome"/>
</dbReference>
<dbReference type="InterPro" id="IPR019758">
    <property type="entry name" value="Pept_S26A_signal_pept_1_CS"/>
</dbReference>
<name>A0AAE6M402_LEUCA</name>
<proteinExistence type="inferred from homology"/>